<name>A0AAV5SP14_9BILA</name>
<feature type="non-terminal residue" evidence="2">
    <location>
        <position position="87"/>
    </location>
</feature>
<keyword evidence="1" id="KW-0812">Transmembrane</keyword>
<gene>
    <name evidence="2" type="ORF">PENTCL1PPCAC_7266</name>
</gene>
<dbReference type="PANTHER" id="PTHR31552:SF8">
    <property type="entry name" value="SERPENTINE RECEPTOR CLASS GAMMA"/>
    <property type="match status" value="1"/>
</dbReference>
<keyword evidence="1" id="KW-0472">Membrane</keyword>
<proteinExistence type="predicted"/>
<dbReference type="AlphaFoldDB" id="A0AAV5SP14"/>
<feature type="non-terminal residue" evidence="2">
    <location>
        <position position="1"/>
    </location>
</feature>
<evidence type="ECO:0000256" key="1">
    <source>
        <dbReference type="SAM" id="Phobius"/>
    </source>
</evidence>
<evidence type="ECO:0000313" key="2">
    <source>
        <dbReference type="EMBL" id="GMS85091.1"/>
    </source>
</evidence>
<feature type="transmembrane region" description="Helical" evidence="1">
    <location>
        <begin position="40"/>
        <end position="62"/>
    </location>
</feature>
<dbReference type="Proteomes" id="UP001432027">
    <property type="component" value="Unassembled WGS sequence"/>
</dbReference>
<organism evidence="2 3">
    <name type="scientific">Pristionchus entomophagus</name>
    <dbReference type="NCBI Taxonomy" id="358040"/>
    <lineage>
        <taxon>Eukaryota</taxon>
        <taxon>Metazoa</taxon>
        <taxon>Ecdysozoa</taxon>
        <taxon>Nematoda</taxon>
        <taxon>Chromadorea</taxon>
        <taxon>Rhabditida</taxon>
        <taxon>Rhabditina</taxon>
        <taxon>Diplogasteromorpha</taxon>
        <taxon>Diplogasteroidea</taxon>
        <taxon>Neodiplogasteridae</taxon>
        <taxon>Pristionchus</taxon>
    </lineage>
</organism>
<keyword evidence="1" id="KW-1133">Transmembrane helix</keyword>
<sequence>ERSIFFISFLVFITQALNIVILLSYFYFLLISLNVSVVKVIASVMIFPSDLFSLGPGIYTFILPGPIRKKCMEILMTWRKKSSKDSS</sequence>
<protein>
    <recommendedName>
        <fullName evidence="4">G protein-coupled receptor</fullName>
    </recommendedName>
</protein>
<evidence type="ECO:0008006" key="4">
    <source>
        <dbReference type="Google" id="ProtNLM"/>
    </source>
</evidence>
<dbReference type="EMBL" id="BTSX01000002">
    <property type="protein sequence ID" value="GMS85091.1"/>
    <property type="molecule type" value="Genomic_DNA"/>
</dbReference>
<feature type="transmembrane region" description="Helical" evidence="1">
    <location>
        <begin position="7"/>
        <end position="28"/>
    </location>
</feature>
<comment type="caution">
    <text evidence="2">The sequence shown here is derived from an EMBL/GenBank/DDBJ whole genome shotgun (WGS) entry which is preliminary data.</text>
</comment>
<accession>A0AAV5SP14</accession>
<reference evidence="2" key="1">
    <citation type="submission" date="2023-10" db="EMBL/GenBank/DDBJ databases">
        <title>Genome assembly of Pristionchus species.</title>
        <authorList>
            <person name="Yoshida K."/>
            <person name="Sommer R.J."/>
        </authorList>
    </citation>
    <scope>NUCLEOTIDE SEQUENCE</scope>
    <source>
        <strain evidence="2">RS0144</strain>
    </source>
</reference>
<keyword evidence="3" id="KW-1185">Reference proteome</keyword>
<evidence type="ECO:0000313" key="3">
    <source>
        <dbReference type="Proteomes" id="UP001432027"/>
    </source>
</evidence>
<dbReference type="PANTHER" id="PTHR31552">
    <property type="entry name" value="SERPENTINE RECEPTOR CLASS GAMMA"/>
    <property type="match status" value="1"/>
</dbReference>